<gene>
    <name evidence="1" type="ORF">JBS370_LOCUS38249</name>
</gene>
<proteinExistence type="predicted"/>
<protein>
    <recommendedName>
        <fullName evidence="3">DZANK-type domain-containing protein</fullName>
    </recommendedName>
</protein>
<feature type="non-terminal residue" evidence="1">
    <location>
        <position position="1"/>
    </location>
</feature>
<name>A0A820E0P8_9BILA</name>
<reference evidence="1" key="1">
    <citation type="submission" date="2021-02" db="EMBL/GenBank/DDBJ databases">
        <authorList>
            <person name="Nowell W R."/>
        </authorList>
    </citation>
    <scope>NUCLEOTIDE SEQUENCE</scope>
</reference>
<dbReference type="InterPro" id="IPR052481">
    <property type="entry name" value="DZAN1"/>
</dbReference>
<comment type="caution">
    <text evidence="1">The sequence shown here is derived from an EMBL/GenBank/DDBJ whole genome shotgun (WGS) entry which is preliminary data.</text>
</comment>
<evidence type="ECO:0000313" key="1">
    <source>
        <dbReference type="EMBL" id="CAF4239593.1"/>
    </source>
</evidence>
<dbReference type="PANTHER" id="PTHR16058">
    <property type="entry name" value="DOUBLE ZINC RIBBON AND ANKYRIN REPEAT-CONTAINING PROTEIN 1"/>
    <property type="match status" value="1"/>
</dbReference>
<organism evidence="1 2">
    <name type="scientific">Rotaria sordida</name>
    <dbReference type="NCBI Taxonomy" id="392033"/>
    <lineage>
        <taxon>Eukaryota</taxon>
        <taxon>Metazoa</taxon>
        <taxon>Spiralia</taxon>
        <taxon>Gnathifera</taxon>
        <taxon>Rotifera</taxon>
        <taxon>Eurotatoria</taxon>
        <taxon>Bdelloidea</taxon>
        <taxon>Philodinida</taxon>
        <taxon>Philodinidae</taxon>
        <taxon>Rotaria</taxon>
    </lineage>
</organism>
<dbReference type="EMBL" id="CAJOBD010020248">
    <property type="protein sequence ID" value="CAF4239593.1"/>
    <property type="molecule type" value="Genomic_DNA"/>
</dbReference>
<sequence>CAHCFAPKTNDSYTRFCTECGLPWQKLTHNPPNNYPTNICTNCKSTIPFNSNLCVVCETPASITRNGGSITHPHVEQNFADGSLLV</sequence>
<dbReference type="AlphaFoldDB" id="A0A820E0P8"/>
<dbReference type="PANTHER" id="PTHR16058:SF4">
    <property type="entry name" value="DOUBLE ZINC RIBBON AND ANKYRIN REPEAT-CONTAINING PROTEIN 1"/>
    <property type="match status" value="1"/>
</dbReference>
<dbReference type="Proteomes" id="UP000663836">
    <property type="component" value="Unassembled WGS sequence"/>
</dbReference>
<evidence type="ECO:0000313" key="2">
    <source>
        <dbReference type="Proteomes" id="UP000663836"/>
    </source>
</evidence>
<evidence type="ECO:0008006" key="3">
    <source>
        <dbReference type="Google" id="ProtNLM"/>
    </source>
</evidence>
<accession>A0A820E0P8</accession>